<evidence type="ECO:0000313" key="4">
    <source>
        <dbReference type="EMBL" id="MBY5958953.1"/>
    </source>
</evidence>
<name>A0A953HW84_9BACT</name>
<dbReference type="Gene3D" id="3.30.360.10">
    <property type="entry name" value="Dihydrodipicolinate Reductase, domain 2"/>
    <property type="match status" value="1"/>
</dbReference>
<organism evidence="4 5">
    <name type="scientific">Membranihabitans marinus</name>
    <dbReference type="NCBI Taxonomy" id="1227546"/>
    <lineage>
        <taxon>Bacteria</taxon>
        <taxon>Pseudomonadati</taxon>
        <taxon>Bacteroidota</taxon>
        <taxon>Saprospiria</taxon>
        <taxon>Saprospirales</taxon>
        <taxon>Saprospiraceae</taxon>
        <taxon>Membranihabitans</taxon>
    </lineage>
</organism>
<evidence type="ECO:0000259" key="3">
    <source>
        <dbReference type="Pfam" id="PF01408"/>
    </source>
</evidence>
<gene>
    <name evidence="4" type="ORF">KUV50_12450</name>
</gene>
<dbReference type="GO" id="GO:0000166">
    <property type="term" value="F:nucleotide binding"/>
    <property type="evidence" value="ECO:0007669"/>
    <property type="project" value="InterPro"/>
</dbReference>
<protein>
    <submittedName>
        <fullName evidence="4">Gfo/Idh/MocA family oxidoreductase</fullName>
    </submittedName>
</protein>
<dbReference type="InterPro" id="IPR050463">
    <property type="entry name" value="Gfo/Idh/MocA_oxidrdct_glycsds"/>
</dbReference>
<evidence type="ECO:0000256" key="1">
    <source>
        <dbReference type="ARBA" id="ARBA00023002"/>
    </source>
</evidence>
<feature type="chain" id="PRO_5037108723" evidence="2">
    <location>
        <begin position="35"/>
        <end position="409"/>
    </location>
</feature>
<dbReference type="PANTHER" id="PTHR43818:SF11">
    <property type="entry name" value="BCDNA.GH03377"/>
    <property type="match status" value="1"/>
</dbReference>
<dbReference type="SUPFAM" id="SSF51735">
    <property type="entry name" value="NAD(P)-binding Rossmann-fold domains"/>
    <property type="match status" value="1"/>
</dbReference>
<keyword evidence="1" id="KW-0560">Oxidoreductase</keyword>
<dbReference type="PANTHER" id="PTHR43818">
    <property type="entry name" value="BCDNA.GH03377"/>
    <property type="match status" value="1"/>
</dbReference>
<dbReference type="InterPro" id="IPR019546">
    <property type="entry name" value="TAT_signal_bac_arc"/>
</dbReference>
<sequence length="409" mass="45845">MLELLNSCTSRRKFLATSAAATAGLALSPRFAFAGPPKSSRKVRVGVVGGRFGLGFYFNEHPNVIVEAVSDLIPDRRKKLMERYECEKSYESLTKLLKDPKVEAVAIFTPAPDHAAHVIETLNAGKHVLCAVPAAMTIEECYKVLEAVERTGLKYMMAETSTYRMETITAKKMYKEGKFGEIFSGAAQYYHPGIEELAYDGQGNRTWRYGFPPLLYPTHCTAYLIAVTGERLSRVTGIGWGDDDPILADNDYNNPFWNGSAFYRTDRGNAFDIEVCWKGALAHCERGEWRGDKMSYYMAYKNEPTHVVYAGEKMTKDDGGFSVAHPEMEAYDQEIWWETDMLPQAMRHNSGHGGSHTFITHEFISSIVEDRESEVNIYEALAYTAPGIVGHQSALNAGESMRIPNFDKK</sequence>
<dbReference type="AlphaFoldDB" id="A0A953HW84"/>
<feature type="signal peptide" evidence="2">
    <location>
        <begin position="1"/>
        <end position="34"/>
    </location>
</feature>
<dbReference type="RefSeq" id="WP_222580628.1">
    <property type="nucleotide sequence ID" value="NZ_JAHVHU010000011.1"/>
</dbReference>
<dbReference type="InterPro" id="IPR000683">
    <property type="entry name" value="Gfo/Idh/MocA-like_OxRdtase_N"/>
</dbReference>
<proteinExistence type="predicted"/>
<dbReference type="EMBL" id="JAHVHU010000011">
    <property type="protein sequence ID" value="MBY5958953.1"/>
    <property type="molecule type" value="Genomic_DNA"/>
</dbReference>
<comment type="caution">
    <text evidence="4">The sequence shown here is derived from an EMBL/GenBank/DDBJ whole genome shotgun (WGS) entry which is preliminary data.</text>
</comment>
<dbReference type="PROSITE" id="PS51318">
    <property type="entry name" value="TAT"/>
    <property type="match status" value="1"/>
</dbReference>
<keyword evidence="2" id="KW-0732">Signal</keyword>
<dbReference type="InterPro" id="IPR006311">
    <property type="entry name" value="TAT_signal"/>
</dbReference>
<reference evidence="4" key="1">
    <citation type="submission" date="2021-06" db="EMBL/GenBank/DDBJ databases">
        <title>44 bacteria genomes isolated from Dapeng, Shenzhen.</title>
        <authorList>
            <person name="Zheng W."/>
            <person name="Yu S."/>
            <person name="Huang Y."/>
        </authorList>
    </citation>
    <scope>NUCLEOTIDE SEQUENCE</scope>
    <source>
        <strain evidence="4">DP5N28-2</strain>
    </source>
</reference>
<evidence type="ECO:0000313" key="5">
    <source>
        <dbReference type="Proteomes" id="UP000753961"/>
    </source>
</evidence>
<keyword evidence="5" id="KW-1185">Reference proteome</keyword>
<accession>A0A953HW84</accession>
<dbReference type="NCBIfam" id="TIGR01409">
    <property type="entry name" value="TAT_signal_seq"/>
    <property type="match status" value="1"/>
</dbReference>
<dbReference type="Gene3D" id="3.40.50.720">
    <property type="entry name" value="NAD(P)-binding Rossmann-like Domain"/>
    <property type="match status" value="1"/>
</dbReference>
<dbReference type="Proteomes" id="UP000753961">
    <property type="component" value="Unassembled WGS sequence"/>
</dbReference>
<dbReference type="InterPro" id="IPR036291">
    <property type="entry name" value="NAD(P)-bd_dom_sf"/>
</dbReference>
<feature type="domain" description="Gfo/Idh/MocA-like oxidoreductase N-terminal" evidence="3">
    <location>
        <begin position="43"/>
        <end position="157"/>
    </location>
</feature>
<evidence type="ECO:0000256" key="2">
    <source>
        <dbReference type="SAM" id="SignalP"/>
    </source>
</evidence>
<dbReference type="GO" id="GO:0016491">
    <property type="term" value="F:oxidoreductase activity"/>
    <property type="evidence" value="ECO:0007669"/>
    <property type="project" value="UniProtKB-KW"/>
</dbReference>
<dbReference type="Pfam" id="PF01408">
    <property type="entry name" value="GFO_IDH_MocA"/>
    <property type="match status" value="1"/>
</dbReference>